<evidence type="ECO:0000313" key="2">
    <source>
        <dbReference type="EMBL" id="MDR7666923.1"/>
    </source>
</evidence>
<keyword evidence="1" id="KW-0472">Membrane</keyword>
<dbReference type="Proteomes" id="UP001246244">
    <property type="component" value="Unassembled WGS sequence"/>
</dbReference>
<accession>A0ABU2D4N1</accession>
<protein>
    <recommendedName>
        <fullName evidence="4">Tetrahydromethanopterin S-methyltransferase</fullName>
    </recommendedName>
</protein>
<name>A0ABU2D4N1_9EURY</name>
<evidence type="ECO:0000256" key="1">
    <source>
        <dbReference type="SAM" id="Phobius"/>
    </source>
</evidence>
<sequence length="90" mass="10264">MINNETKIPIEEITEEKLKTSINEYLSEEEKNTENSTEKIQEKEQDNEFINTNLNLPFAYSLGLFSGFSLCLMAILGFLLSFTAGTNYTI</sequence>
<keyword evidence="1" id="KW-0812">Transmembrane</keyword>
<keyword evidence="3" id="KW-1185">Reference proteome</keyword>
<comment type="caution">
    <text evidence="2">The sequence shown here is derived from an EMBL/GenBank/DDBJ whole genome shotgun (WGS) entry which is preliminary data.</text>
</comment>
<evidence type="ECO:0008006" key="4">
    <source>
        <dbReference type="Google" id="ProtNLM"/>
    </source>
</evidence>
<feature type="transmembrane region" description="Helical" evidence="1">
    <location>
        <begin position="58"/>
        <end position="82"/>
    </location>
</feature>
<keyword evidence="1" id="KW-1133">Transmembrane helix</keyword>
<organism evidence="2 3">
    <name type="scientific">Methanosarcina baikalica</name>
    <dbReference type="NCBI Taxonomy" id="3073890"/>
    <lineage>
        <taxon>Archaea</taxon>
        <taxon>Methanobacteriati</taxon>
        <taxon>Methanobacteriota</taxon>
        <taxon>Stenosarchaea group</taxon>
        <taxon>Methanomicrobia</taxon>
        <taxon>Methanosarcinales</taxon>
        <taxon>Methanosarcinaceae</taxon>
        <taxon>Methanosarcina</taxon>
    </lineage>
</organism>
<dbReference type="RefSeq" id="WP_310576953.1">
    <property type="nucleotide sequence ID" value="NZ_JAVKPK010000076.1"/>
</dbReference>
<dbReference type="EMBL" id="JAVKPK010000076">
    <property type="protein sequence ID" value="MDR7666923.1"/>
    <property type="molecule type" value="Genomic_DNA"/>
</dbReference>
<gene>
    <name evidence="2" type="ORF">RG963_14270</name>
</gene>
<proteinExistence type="predicted"/>
<evidence type="ECO:0000313" key="3">
    <source>
        <dbReference type="Proteomes" id="UP001246244"/>
    </source>
</evidence>
<reference evidence="3" key="1">
    <citation type="submission" date="2023-07" db="EMBL/GenBank/DDBJ databases">
        <title>Whole-genome sequencing of a new Methanosarcina sp. Z-7115.</title>
        <authorList>
            <person name="Zhilina T.N."/>
            <person name="Merkel A.Y."/>
        </authorList>
    </citation>
    <scope>NUCLEOTIDE SEQUENCE [LARGE SCALE GENOMIC DNA]</scope>
    <source>
        <strain evidence="3">Z-7115</strain>
    </source>
</reference>